<dbReference type="InterPro" id="IPR050807">
    <property type="entry name" value="TransReg_Diox_bact_type"/>
</dbReference>
<sequence>MMNINQEVGQLIRLARKKRGLTLNDFSKLIYKNPSTISKYEKGEIIIDIPTIYAISKALDVEIDQLLVRPHKELRFNLATQVPAFFLGLSQFYAYFYDGRNNSIVPCVIDLISQQAVNQFKVMMYMNYKDFYQYKKCENIYSGYMEHFDAVTNIALSNQHMPMEKASIQILASQLDADRKWGLWNGFSTRPMMPVATKMLFSQSRLVQDEELITQLKISKEDIKLCRLYNMFIVI</sequence>
<accession>A0A2U8FL54</accession>
<evidence type="ECO:0000259" key="2">
    <source>
        <dbReference type="PROSITE" id="PS50943"/>
    </source>
</evidence>
<dbReference type="CDD" id="cd00093">
    <property type="entry name" value="HTH_XRE"/>
    <property type="match status" value="1"/>
</dbReference>
<dbReference type="InterPro" id="IPR010982">
    <property type="entry name" value="Lambda_DNA-bd_dom_sf"/>
</dbReference>
<proteinExistence type="predicted"/>
<organism evidence="3 4">
    <name type="scientific">Actinobacillus porcitonsillarum</name>
    <dbReference type="NCBI Taxonomy" id="189834"/>
    <lineage>
        <taxon>Bacteria</taxon>
        <taxon>Pseudomonadati</taxon>
        <taxon>Pseudomonadota</taxon>
        <taxon>Gammaproteobacteria</taxon>
        <taxon>Pasteurellales</taxon>
        <taxon>Pasteurellaceae</taxon>
        <taxon>Actinobacillus</taxon>
    </lineage>
</organism>
<dbReference type="PANTHER" id="PTHR46797">
    <property type="entry name" value="HTH-TYPE TRANSCRIPTIONAL REGULATOR"/>
    <property type="match status" value="1"/>
</dbReference>
<dbReference type="KEGG" id="apor:DDU33_09600"/>
<dbReference type="EMBL" id="CP029206">
    <property type="protein sequence ID" value="AWI51722.1"/>
    <property type="molecule type" value="Genomic_DNA"/>
</dbReference>
<dbReference type="PANTHER" id="PTHR46797:SF1">
    <property type="entry name" value="METHYLPHOSPHONATE SYNTHASE"/>
    <property type="match status" value="1"/>
</dbReference>
<dbReference type="SUPFAM" id="SSF47413">
    <property type="entry name" value="lambda repressor-like DNA-binding domains"/>
    <property type="match status" value="1"/>
</dbReference>
<evidence type="ECO:0000313" key="3">
    <source>
        <dbReference type="EMBL" id="AWI51722.1"/>
    </source>
</evidence>
<dbReference type="AlphaFoldDB" id="A0A2U8FL54"/>
<reference evidence="4" key="1">
    <citation type="submission" date="2018-05" db="EMBL/GenBank/DDBJ databases">
        <title>Complete genome sequence of Actinobacillus porcitonsillarum reference strain 9953L55 (CCUG 46996).</title>
        <authorList>
            <person name="Dona V."/>
            <person name="Perreten V."/>
        </authorList>
    </citation>
    <scope>NUCLEOTIDE SEQUENCE [LARGE SCALE GENOMIC DNA]</scope>
    <source>
        <strain evidence="4">9953L55</strain>
    </source>
</reference>
<feature type="domain" description="HTH cro/C1-type" evidence="2">
    <location>
        <begin position="12"/>
        <end position="66"/>
    </location>
</feature>
<evidence type="ECO:0000313" key="4">
    <source>
        <dbReference type="Proteomes" id="UP000244920"/>
    </source>
</evidence>
<dbReference type="GO" id="GO:0003700">
    <property type="term" value="F:DNA-binding transcription factor activity"/>
    <property type="evidence" value="ECO:0007669"/>
    <property type="project" value="TreeGrafter"/>
</dbReference>
<dbReference type="GO" id="GO:0005829">
    <property type="term" value="C:cytosol"/>
    <property type="evidence" value="ECO:0007669"/>
    <property type="project" value="TreeGrafter"/>
</dbReference>
<dbReference type="GO" id="GO:0003677">
    <property type="term" value="F:DNA binding"/>
    <property type="evidence" value="ECO:0007669"/>
    <property type="project" value="UniProtKB-KW"/>
</dbReference>
<dbReference type="Pfam" id="PF01381">
    <property type="entry name" value="HTH_3"/>
    <property type="match status" value="1"/>
</dbReference>
<keyword evidence="1" id="KW-0238">DNA-binding</keyword>
<name>A0A2U8FL54_9PAST</name>
<keyword evidence="4" id="KW-1185">Reference proteome</keyword>
<gene>
    <name evidence="3" type="ORF">DDU33_09600</name>
</gene>
<dbReference type="PROSITE" id="PS50943">
    <property type="entry name" value="HTH_CROC1"/>
    <property type="match status" value="1"/>
</dbReference>
<dbReference type="Gene3D" id="1.10.260.40">
    <property type="entry name" value="lambda repressor-like DNA-binding domains"/>
    <property type="match status" value="1"/>
</dbReference>
<dbReference type="SMART" id="SM00530">
    <property type="entry name" value="HTH_XRE"/>
    <property type="match status" value="1"/>
</dbReference>
<evidence type="ECO:0000256" key="1">
    <source>
        <dbReference type="ARBA" id="ARBA00023125"/>
    </source>
</evidence>
<protein>
    <submittedName>
        <fullName evidence="3">Transcriptional regulator</fullName>
    </submittedName>
</protein>
<dbReference type="InterPro" id="IPR001387">
    <property type="entry name" value="Cro/C1-type_HTH"/>
</dbReference>
<dbReference type="Proteomes" id="UP000244920">
    <property type="component" value="Chromosome"/>
</dbReference>